<reference evidence="2" key="1">
    <citation type="journal article" date="2014" name="Front. Microbiol.">
        <title>High frequency of phylogenetically diverse reductive dehalogenase-homologous genes in deep subseafloor sedimentary metagenomes.</title>
        <authorList>
            <person name="Kawai M."/>
            <person name="Futagami T."/>
            <person name="Toyoda A."/>
            <person name="Takaki Y."/>
            <person name="Nishi S."/>
            <person name="Hori S."/>
            <person name="Arai W."/>
            <person name="Tsubouchi T."/>
            <person name="Morono Y."/>
            <person name="Uchiyama I."/>
            <person name="Ito T."/>
            <person name="Fujiyama A."/>
            <person name="Inagaki F."/>
            <person name="Takami H."/>
        </authorList>
    </citation>
    <scope>NUCLEOTIDE SEQUENCE</scope>
    <source>
        <strain evidence="2">Expedition CK06-06</strain>
    </source>
</reference>
<dbReference type="EMBL" id="BART01040380">
    <property type="protein sequence ID" value="GAH28721.1"/>
    <property type="molecule type" value="Genomic_DNA"/>
</dbReference>
<dbReference type="AlphaFoldDB" id="X1E614"/>
<evidence type="ECO:0000313" key="2">
    <source>
        <dbReference type="EMBL" id="GAH28721.1"/>
    </source>
</evidence>
<sequence length="97" mass="10739">QTYLERFEAETPRAPTGATPEAELEQRRIAIRQISPLPQKPNLFQEFLQAIQGPVYQGPSLAEQTRIYPGSLSERMAQGPAQMAAIYQGLGVNLGQQ</sequence>
<feature type="region of interest" description="Disordered" evidence="1">
    <location>
        <begin position="1"/>
        <end position="22"/>
    </location>
</feature>
<protein>
    <submittedName>
        <fullName evidence="2">Uncharacterized protein</fullName>
    </submittedName>
</protein>
<feature type="non-terminal residue" evidence="2">
    <location>
        <position position="1"/>
    </location>
</feature>
<proteinExistence type="predicted"/>
<evidence type="ECO:0000256" key="1">
    <source>
        <dbReference type="SAM" id="MobiDB-lite"/>
    </source>
</evidence>
<accession>X1E614</accession>
<comment type="caution">
    <text evidence="2">The sequence shown here is derived from an EMBL/GenBank/DDBJ whole genome shotgun (WGS) entry which is preliminary data.</text>
</comment>
<gene>
    <name evidence="2" type="ORF">S01H4_65765</name>
</gene>
<organism evidence="2">
    <name type="scientific">marine sediment metagenome</name>
    <dbReference type="NCBI Taxonomy" id="412755"/>
    <lineage>
        <taxon>unclassified sequences</taxon>
        <taxon>metagenomes</taxon>
        <taxon>ecological metagenomes</taxon>
    </lineage>
</organism>
<feature type="compositionally biased region" description="Basic and acidic residues" evidence="1">
    <location>
        <begin position="1"/>
        <end position="11"/>
    </location>
</feature>
<feature type="non-terminal residue" evidence="2">
    <location>
        <position position="97"/>
    </location>
</feature>
<name>X1E614_9ZZZZ</name>